<dbReference type="EMBL" id="JBHUOV010000001">
    <property type="protein sequence ID" value="MFD2822223.1"/>
    <property type="molecule type" value="Genomic_DNA"/>
</dbReference>
<keyword evidence="3" id="KW-1185">Reference proteome</keyword>
<evidence type="ECO:0000256" key="1">
    <source>
        <dbReference type="SAM" id="SignalP"/>
    </source>
</evidence>
<protein>
    <submittedName>
        <fullName evidence="2">Uncharacterized protein</fullName>
    </submittedName>
</protein>
<name>A0ABW5WHM1_9FLAO</name>
<evidence type="ECO:0000313" key="2">
    <source>
        <dbReference type="EMBL" id="MFD2822223.1"/>
    </source>
</evidence>
<sequence length="227" mass="25237">MKTITKNLTQLITGITFALILLISFNATAQHKTAFSKIIDLSTLGENSTAKEDAVIAVKNKKSTIIDFDVQRSKSEFSISPKFKNRDYSTMRVDLKNNGKVVSSYVDSEFTNRGPSDQANILFEIKDEIVRTELMDKAEIWPILAVIALCCLEVEYSYDSSEDGGHTVTVGFDCDCLSIDLRNSNTGIPVIVKGQKYNIDEIVFVPIYNSKKAVQPLVKDVGILLLK</sequence>
<feature type="signal peptide" evidence="1">
    <location>
        <begin position="1"/>
        <end position="29"/>
    </location>
</feature>
<keyword evidence="1" id="KW-0732">Signal</keyword>
<reference evidence="3" key="1">
    <citation type="journal article" date="2019" name="Int. J. Syst. Evol. Microbiol.">
        <title>The Global Catalogue of Microorganisms (GCM) 10K type strain sequencing project: providing services to taxonomists for standard genome sequencing and annotation.</title>
        <authorList>
            <consortium name="The Broad Institute Genomics Platform"/>
            <consortium name="The Broad Institute Genome Sequencing Center for Infectious Disease"/>
            <person name="Wu L."/>
            <person name="Ma J."/>
        </authorList>
    </citation>
    <scope>NUCLEOTIDE SEQUENCE [LARGE SCALE GENOMIC DNA]</scope>
    <source>
        <strain evidence="3">KCTC 32141</strain>
    </source>
</reference>
<evidence type="ECO:0000313" key="3">
    <source>
        <dbReference type="Proteomes" id="UP001597533"/>
    </source>
</evidence>
<feature type="chain" id="PRO_5047345123" evidence="1">
    <location>
        <begin position="30"/>
        <end position="227"/>
    </location>
</feature>
<organism evidence="2 3">
    <name type="scientific">Lacinutrix iliipiscaria</name>
    <dbReference type="NCBI Taxonomy" id="1230532"/>
    <lineage>
        <taxon>Bacteria</taxon>
        <taxon>Pseudomonadati</taxon>
        <taxon>Bacteroidota</taxon>
        <taxon>Flavobacteriia</taxon>
        <taxon>Flavobacteriales</taxon>
        <taxon>Flavobacteriaceae</taxon>
        <taxon>Lacinutrix</taxon>
    </lineage>
</organism>
<gene>
    <name evidence="2" type="ORF">ACFS5M_00985</name>
</gene>
<comment type="caution">
    <text evidence="2">The sequence shown here is derived from an EMBL/GenBank/DDBJ whole genome shotgun (WGS) entry which is preliminary data.</text>
</comment>
<proteinExistence type="predicted"/>
<dbReference type="RefSeq" id="WP_183484529.1">
    <property type="nucleotide sequence ID" value="NZ_JBHUOV010000001.1"/>
</dbReference>
<accession>A0ABW5WHM1</accession>
<dbReference type="Proteomes" id="UP001597533">
    <property type="component" value="Unassembled WGS sequence"/>
</dbReference>